<evidence type="ECO:0000256" key="6">
    <source>
        <dbReference type="ARBA" id="ARBA00023235"/>
    </source>
</evidence>
<accession>A0A7K1RL82</accession>
<protein>
    <recommendedName>
        <fullName evidence="5 7">Uronate isomerase</fullName>
        <ecNumber evidence="4 7">5.3.1.12</ecNumber>
    </recommendedName>
    <alternativeName>
        <fullName evidence="7">Glucuronate isomerase</fullName>
    </alternativeName>
    <alternativeName>
        <fullName evidence="7">Uronic isomerase</fullName>
    </alternativeName>
</protein>
<name>A0A7K1RL82_AGRVI</name>
<evidence type="ECO:0000256" key="7">
    <source>
        <dbReference type="HAMAP-Rule" id="MF_00675"/>
    </source>
</evidence>
<sequence>MLHPDRLFPLDPSARTLARTLYDTVRDLPIVSPHGHTDPRWFAENEAFPDPAQLFVVPDHYVFRMLYSQGIDLTALGVPRVDGGMTETDGRKIWRLFAENFHLFRATPSRMWLDHAFEDVFGLTTRLSAKTADQTYDHIADCLTKPEFRPRALFERFNIEVIATTESPLDELKWHEAIRASGWNGRVVTAYRPDPVVDPQFEGFASNIERFGQLAGVDATNWSGYLESHRNRRAFFKSYGATSSDHGHPTARTEDLPQDQAKALFEKALTGRITPEEADAFRGHMLTEMARMSLEDGLVLQIHPGSYRNHSAGIMAKHGRDKGFDIPTRTDYVRALKSLLDAVGMEKDLTVILFTLDETSYSRELAPLAGAYPALKLGPAWWFFDSPDGMRRFRETTTETAGFYNTVGFNDDTRAFCSIPARHDVARRVDCAYLAELVLTGRLEEDEAHELAGDLAYGLAKKAYRL</sequence>
<comment type="catalytic activity">
    <reaction evidence="1 7">
        <text>D-glucuronate = D-fructuronate</text>
        <dbReference type="Rhea" id="RHEA:13049"/>
        <dbReference type="ChEBI" id="CHEBI:58720"/>
        <dbReference type="ChEBI" id="CHEBI:59863"/>
        <dbReference type="EC" id="5.3.1.12"/>
    </reaction>
</comment>
<evidence type="ECO:0000313" key="8">
    <source>
        <dbReference type="EMBL" id="MVA58778.1"/>
    </source>
</evidence>
<dbReference type="InterPro" id="IPR032466">
    <property type="entry name" value="Metal_Hydrolase"/>
</dbReference>
<evidence type="ECO:0000256" key="2">
    <source>
        <dbReference type="ARBA" id="ARBA00004892"/>
    </source>
</evidence>
<dbReference type="UniPathway" id="UPA00246"/>
<dbReference type="EC" id="5.3.1.12" evidence="4 7"/>
<dbReference type="EMBL" id="WPHU01000010">
    <property type="protein sequence ID" value="MVA58778.1"/>
    <property type="molecule type" value="Genomic_DNA"/>
</dbReference>
<evidence type="ECO:0000313" key="9">
    <source>
        <dbReference type="Proteomes" id="UP000440716"/>
    </source>
</evidence>
<organism evidence="8 9">
    <name type="scientific">Agrobacterium vitis</name>
    <name type="common">Rhizobium vitis</name>
    <dbReference type="NCBI Taxonomy" id="373"/>
    <lineage>
        <taxon>Bacteria</taxon>
        <taxon>Pseudomonadati</taxon>
        <taxon>Pseudomonadota</taxon>
        <taxon>Alphaproteobacteria</taxon>
        <taxon>Hyphomicrobiales</taxon>
        <taxon>Rhizobiaceae</taxon>
        <taxon>Rhizobium/Agrobacterium group</taxon>
        <taxon>Agrobacterium</taxon>
    </lineage>
</organism>
<dbReference type="Gene3D" id="1.10.2020.10">
    <property type="entry name" value="uronate isomerase, domain 2, chain A"/>
    <property type="match status" value="1"/>
</dbReference>
<reference evidence="8 9" key="1">
    <citation type="submission" date="2019-12" db="EMBL/GenBank/DDBJ databases">
        <title>Whole-genome sequencing of Allorhizobium vitis.</title>
        <authorList>
            <person name="Gan H.M."/>
            <person name="Szegedi E."/>
            <person name="Burr T."/>
            <person name="Savka M.A."/>
        </authorList>
    </citation>
    <scope>NUCLEOTIDE SEQUENCE [LARGE SCALE GENOMIC DNA]</scope>
    <source>
        <strain evidence="8 9">CG415</strain>
    </source>
</reference>
<comment type="catalytic activity">
    <reaction evidence="7">
        <text>aldehydo-D-galacturonate = keto-D-tagaturonate</text>
        <dbReference type="Rhea" id="RHEA:27702"/>
        <dbReference type="ChEBI" id="CHEBI:12952"/>
        <dbReference type="ChEBI" id="CHEBI:17886"/>
    </reaction>
</comment>
<dbReference type="PANTHER" id="PTHR30068">
    <property type="entry name" value="URONATE ISOMERASE"/>
    <property type="match status" value="1"/>
</dbReference>
<dbReference type="GO" id="GO:0008880">
    <property type="term" value="F:glucuronate isomerase activity"/>
    <property type="evidence" value="ECO:0007669"/>
    <property type="project" value="UniProtKB-UniRule"/>
</dbReference>
<proteinExistence type="inferred from homology"/>
<dbReference type="SUPFAM" id="SSF51556">
    <property type="entry name" value="Metallo-dependent hydrolases"/>
    <property type="match status" value="1"/>
</dbReference>
<evidence type="ECO:0000256" key="3">
    <source>
        <dbReference type="ARBA" id="ARBA00008397"/>
    </source>
</evidence>
<dbReference type="HAMAP" id="MF_00675">
    <property type="entry name" value="UxaC"/>
    <property type="match status" value="1"/>
</dbReference>
<dbReference type="RefSeq" id="WP_156592559.1">
    <property type="nucleotide sequence ID" value="NZ_WPHU01000010.1"/>
</dbReference>
<dbReference type="Gene3D" id="3.20.20.140">
    <property type="entry name" value="Metal-dependent hydrolases"/>
    <property type="match status" value="1"/>
</dbReference>
<dbReference type="NCBIfam" id="NF002794">
    <property type="entry name" value="PRK02925.1"/>
    <property type="match status" value="1"/>
</dbReference>
<dbReference type="Proteomes" id="UP000440716">
    <property type="component" value="Unassembled WGS sequence"/>
</dbReference>
<evidence type="ECO:0000256" key="1">
    <source>
        <dbReference type="ARBA" id="ARBA00001165"/>
    </source>
</evidence>
<dbReference type="AlphaFoldDB" id="A0A7K1RL82"/>
<keyword evidence="6 7" id="KW-0413">Isomerase</keyword>
<evidence type="ECO:0000256" key="5">
    <source>
        <dbReference type="ARBA" id="ARBA00020555"/>
    </source>
</evidence>
<dbReference type="GO" id="GO:0042840">
    <property type="term" value="P:D-glucuronate catabolic process"/>
    <property type="evidence" value="ECO:0007669"/>
    <property type="project" value="TreeGrafter"/>
</dbReference>
<dbReference type="PANTHER" id="PTHR30068:SF4">
    <property type="entry name" value="URONATE ISOMERASE"/>
    <property type="match status" value="1"/>
</dbReference>
<dbReference type="InterPro" id="IPR003766">
    <property type="entry name" value="Uronate_isomerase"/>
</dbReference>
<comment type="caution">
    <text evidence="8">The sequence shown here is derived from an EMBL/GenBank/DDBJ whole genome shotgun (WGS) entry which is preliminary data.</text>
</comment>
<gene>
    <name evidence="7 8" type="primary">uxaC</name>
    <name evidence="8" type="ORF">GOZ88_21960</name>
</gene>
<dbReference type="GO" id="GO:0019698">
    <property type="term" value="P:D-galacturonate catabolic process"/>
    <property type="evidence" value="ECO:0007669"/>
    <property type="project" value="TreeGrafter"/>
</dbReference>
<comment type="similarity">
    <text evidence="3 7">Belongs to the metallo-dependent hydrolases superfamily. Uronate isomerase family.</text>
</comment>
<evidence type="ECO:0000256" key="4">
    <source>
        <dbReference type="ARBA" id="ARBA00012546"/>
    </source>
</evidence>
<comment type="pathway">
    <text evidence="2 7">Carbohydrate metabolism; pentose and glucuronate interconversion.</text>
</comment>
<dbReference type="Pfam" id="PF02614">
    <property type="entry name" value="UxaC"/>
    <property type="match status" value="1"/>
</dbReference>